<feature type="domain" description="Nucleotidyl transferase" evidence="1">
    <location>
        <begin position="13"/>
        <end position="240"/>
    </location>
</feature>
<dbReference type="SUPFAM" id="SSF53448">
    <property type="entry name" value="Nucleotide-diphospho-sugar transferases"/>
    <property type="match status" value="1"/>
</dbReference>
<dbReference type="InterPro" id="IPR029044">
    <property type="entry name" value="Nucleotide-diphossugar_trans"/>
</dbReference>
<evidence type="ECO:0000313" key="2">
    <source>
        <dbReference type="EMBL" id="SUZ78457.1"/>
    </source>
</evidence>
<dbReference type="Pfam" id="PF00483">
    <property type="entry name" value="NTP_transferase"/>
    <property type="match status" value="1"/>
</dbReference>
<evidence type="ECO:0000259" key="1">
    <source>
        <dbReference type="Pfam" id="PF00483"/>
    </source>
</evidence>
<dbReference type="EMBL" id="UINC01001354">
    <property type="protein sequence ID" value="SUZ78457.1"/>
    <property type="molecule type" value="Genomic_DNA"/>
</dbReference>
<name>A0A381QK75_9ZZZZ</name>
<proteinExistence type="predicted"/>
<dbReference type="Gene3D" id="3.90.550.10">
    <property type="entry name" value="Spore Coat Polysaccharide Biosynthesis Protein SpsA, Chain A"/>
    <property type="match status" value="1"/>
</dbReference>
<dbReference type="PANTHER" id="PTHR22572">
    <property type="entry name" value="SUGAR-1-PHOSPHATE GUANYL TRANSFERASE"/>
    <property type="match status" value="1"/>
</dbReference>
<accession>A0A381QK75</accession>
<dbReference type="InterPro" id="IPR050486">
    <property type="entry name" value="Mannose-1P_guanyltransferase"/>
</dbReference>
<dbReference type="InterPro" id="IPR005835">
    <property type="entry name" value="NTP_transferase_dom"/>
</dbReference>
<protein>
    <recommendedName>
        <fullName evidence="1">Nucleotidyl transferase domain-containing protein</fullName>
    </recommendedName>
</protein>
<reference evidence="2" key="1">
    <citation type="submission" date="2018-05" db="EMBL/GenBank/DDBJ databases">
        <authorList>
            <person name="Lanie J.A."/>
            <person name="Ng W.-L."/>
            <person name="Kazmierczak K.M."/>
            <person name="Andrzejewski T.M."/>
            <person name="Davidsen T.M."/>
            <person name="Wayne K.J."/>
            <person name="Tettelin H."/>
            <person name="Glass J.I."/>
            <person name="Rusch D."/>
            <person name="Podicherti R."/>
            <person name="Tsui H.-C.T."/>
            <person name="Winkler M.E."/>
        </authorList>
    </citation>
    <scope>NUCLEOTIDE SEQUENCE</scope>
</reference>
<organism evidence="2">
    <name type="scientific">marine metagenome</name>
    <dbReference type="NCBI Taxonomy" id="408172"/>
    <lineage>
        <taxon>unclassified sequences</taxon>
        <taxon>metagenomes</taxon>
        <taxon>ecological metagenomes</taxon>
    </lineage>
</organism>
<dbReference type="CDD" id="cd04181">
    <property type="entry name" value="NTP_transferase"/>
    <property type="match status" value="1"/>
</dbReference>
<sequence>MQAAAREVFGVYALILAGGKGERLRPLTDSLPKPMVPLCGKPILEHQVEWLKSGGVTDVVFLAGYRWEAIKDYFGDGSAFGIDAHYSVEDSPLGRGGAIKAGFPEVPENENTVVVLNGDTITDETLNNLLAYHQARKLANESHLASIMVVPMVSPYGLVDFDQAGTVTSFREKVETEHWINAGIYLFERSIAGELPDLGDHETETFPRLAEAGQLAARKSLSFWRSVDSFKDLKEAEEHVGSR</sequence>
<dbReference type="AlphaFoldDB" id="A0A381QK75"/>
<gene>
    <name evidence="2" type="ORF">METZ01_LOCUS31311</name>
</gene>